<reference evidence="3" key="1">
    <citation type="journal article" date="2019" name="Sci. Rep.">
        <title>Draft genome of Tanacetum cinerariifolium, the natural source of mosquito coil.</title>
        <authorList>
            <person name="Yamashiro T."/>
            <person name="Shiraishi A."/>
            <person name="Satake H."/>
            <person name="Nakayama K."/>
        </authorList>
    </citation>
    <scope>NUCLEOTIDE SEQUENCE</scope>
</reference>
<evidence type="ECO:0000313" key="3">
    <source>
        <dbReference type="EMBL" id="GEU62976.1"/>
    </source>
</evidence>
<dbReference type="AlphaFoldDB" id="A0A6L2LMA8"/>
<comment type="caution">
    <text evidence="3">The sequence shown here is derived from an EMBL/GenBank/DDBJ whole genome shotgun (WGS) entry which is preliminary data.</text>
</comment>
<gene>
    <name evidence="3" type="ORF">Tci_034954</name>
</gene>
<dbReference type="Pfam" id="PF14111">
    <property type="entry name" value="DUF4283"/>
    <property type="match status" value="1"/>
</dbReference>
<dbReference type="InterPro" id="IPR040256">
    <property type="entry name" value="At4g02000-like"/>
</dbReference>
<feature type="compositionally biased region" description="Basic residues" evidence="1">
    <location>
        <begin position="1"/>
        <end position="14"/>
    </location>
</feature>
<evidence type="ECO:0000256" key="1">
    <source>
        <dbReference type="SAM" id="MobiDB-lite"/>
    </source>
</evidence>
<dbReference type="EMBL" id="BKCJ010004767">
    <property type="protein sequence ID" value="GEU62976.1"/>
    <property type="molecule type" value="Genomic_DNA"/>
</dbReference>
<feature type="compositionally biased region" description="Polar residues" evidence="1">
    <location>
        <begin position="334"/>
        <end position="350"/>
    </location>
</feature>
<dbReference type="PANTHER" id="PTHR31286:SF165">
    <property type="entry name" value="DUF4283 DOMAIN-CONTAINING PROTEIN"/>
    <property type="match status" value="1"/>
</dbReference>
<dbReference type="SUPFAM" id="SSF56219">
    <property type="entry name" value="DNase I-like"/>
    <property type="match status" value="1"/>
</dbReference>
<feature type="domain" description="DUF4283" evidence="2">
    <location>
        <begin position="201"/>
        <end position="240"/>
    </location>
</feature>
<name>A0A6L2LMA8_TANCI</name>
<protein>
    <recommendedName>
        <fullName evidence="2">DUF4283 domain-containing protein</fullName>
    </recommendedName>
</protein>
<organism evidence="3">
    <name type="scientific">Tanacetum cinerariifolium</name>
    <name type="common">Dalmatian daisy</name>
    <name type="synonym">Chrysanthemum cinerariifolium</name>
    <dbReference type="NCBI Taxonomy" id="118510"/>
    <lineage>
        <taxon>Eukaryota</taxon>
        <taxon>Viridiplantae</taxon>
        <taxon>Streptophyta</taxon>
        <taxon>Embryophyta</taxon>
        <taxon>Tracheophyta</taxon>
        <taxon>Spermatophyta</taxon>
        <taxon>Magnoliopsida</taxon>
        <taxon>eudicotyledons</taxon>
        <taxon>Gunneridae</taxon>
        <taxon>Pentapetalae</taxon>
        <taxon>asterids</taxon>
        <taxon>campanulids</taxon>
        <taxon>Asterales</taxon>
        <taxon>Asteraceae</taxon>
        <taxon>Asteroideae</taxon>
        <taxon>Anthemideae</taxon>
        <taxon>Anthemidinae</taxon>
        <taxon>Tanacetum</taxon>
    </lineage>
</organism>
<evidence type="ECO:0000259" key="2">
    <source>
        <dbReference type="Pfam" id="PF14111"/>
    </source>
</evidence>
<feature type="region of interest" description="Disordered" evidence="1">
    <location>
        <begin position="328"/>
        <end position="350"/>
    </location>
</feature>
<feature type="region of interest" description="Disordered" evidence="1">
    <location>
        <begin position="1"/>
        <end position="21"/>
    </location>
</feature>
<feature type="region of interest" description="Disordered" evidence="1">
    <location>
        <begin position="124"/>
        <end position="149"/>
    </location>
</feature>
<dbReference type="InterPro" id="IPR036691">
    <property type="entry name" value="Endo/exonu/phosph_ase_sf"/>
</dbReference>
<dbReference type="PANTHER" id="PTHR31286">
    <property type="entry name" value="GLYCINE-RICH CELL WALL STRUCTURAL PROTEIN 1.8-LIKE"/>
    <property type="match status" value="1"/>
</dbReference>
<dbReference type="Gene3D" id="3.60.10.10">
    <property type="entry name" value="Endonuclease/exonuclease/phosphatase"/>
    <property type="match status" value="1"/>
</dbReference>
<sequence length="617" mass="71047">MTNKNRLSKRKPKLPNKFNDHIMDNLSKKCNVSDDFDELEAFRVSNNDKVDELRKVRESSKEKVKEGIECVNDGICKSDDVSGGMEKHNDQECGDMDMRMNKGVFGTRDNDKEQEVFDDNAEMDNASRGSEEVKTGNPEPSIECPINVNDKPNCDELNKDKSYASKLASGLNDNNELFFIPTGMKENGEKVFVFDEELVKEDGMCYFKFKNKEGMNYVIDQSPWLVNGKPLLVQKWDPNTIIIKEAPGKIPIWIRLFNILLEAWSVRRISALASRLGRPIKMDQVTAKMCKAGVERIGYVRVEYTWKPDRCSHCKVFGHSMQRCDVKPKPKPVVNNSRRTNDGNLNGNANQEGFVEVRNRKNFNTNKKMWNNANRGLEMKRSNGVKSPSKLWNVGRENVDELRKSANKKDKENSEEEDVYEIDDQATKSFIADEEVREFIAEEKVHICAILEIHLKSKSIGKPCEYVFGKWRCVSNFFHSPTSCRILVVWNADKVDVMVVQSYSQTIICLVEVIQTKIKLFVSFVYASNFDIDRRELRNELSMHKSIVYNKAWALMRDFNVTIKHEEHSNRDSSMSMDMNEFNDAVNMMEVEDLCSTGFQFTWAKSLKNPMCNTLKS</sequence>
<dbReference type="InterPro" id="IPR025558">
    <property type="entry name" value="DUF4283"/>
</dbReference>
<proteinExistence type="predicted"/>
<accession>A0A6L2LMA8</accession>